<keyword evidence="2" id="KW-1185">Reference proteome</keyword>
<organism evidence="1 2">
    <name type="scientific">Thermoproteus tenax spherical virus 1</name>
    <dbReference type="NCBI Taxonomy" id="292639"/>
    <lineage>
        <taxon>Viruses</taxon>
        <taxon>Viruses incertae sedis</taxon>
        <taxon>Globuloviridae</taxon>
        <taxon>Alphaglobulovirus</taxon>
        <taxon>Alphaglobulovirus cinderense</taxon>
    </lineage>
</organism>
<dbReference type="GeneID" id="5141635"/>
<name>Q647C4_9VIRU</name>
<evidence type="ECO:0000313" key="1">
    <source>
        <dbReference type="EMBL" id="AAU25988.1"/>
    </source>
</evidence>
<sequence length="157" mass="18041">MTVLGEAVRKCGYVDVKVLDNYVVVTFSKIYYEDVDYWAANIASNPRQFVTLIKRRIEAARFRVRHPGVTISTPWGPIIGRWKTKVVKDRLCPGITRRYLYVGLHVAIPRKLAEAYTDAFYASINPEDRTAFMSTAEWRILRAYVKGILEAANYTCN</sequence>
<proteinExistence type="predicted"/>
<dbReference type="KEGG" id="vg:5141635"/>
<protein>
    <submittedName>
        <fullName evidence="1">Uncharacterized protein</fullName>
    </submittedName>
</protein>
<evidence type="ECO:0000313" key="2">
    <source>
        <dbReference type="Proteomes" id="UP000006730"/>
    </source>
</evidence>
<accession>Q647C4</accession>
<dbReference type="Proteomes" id="UP000006730">
    <property type="component" value="Segment"/>
</dbReference>
<reference evidence="1 2" key="1">
    <citation type="journal article" date="2006" name="Virology">
        <title>TTSV1, a new virus-like particle isolated from the hyperthermophilic crenarchaeote Thermoproteus tenax.</title>
        <authorList>
            <person name="Ahn D.G."/>
            <person name="Kim S.I."/>
            <person name="Rhee J.K."/>
            <person name="Kim K.P."/>
            <person name="Pan J.G."/>
            <person name="Oh J.W."/>
        </authorList>
    </citation>
    <scope>NUCLEOTIDE SEQUENCE</scope>
</reference>
<dbReference type="EMBL" id="AY722806">
    <property type="protein sequence ID" value="AAU25988.1"/>
    <property type="molecule type" value="Genomic_DNA"/>
</dbReference>
<dbReference type="RefSeq" id="YP_164379.1">
    <property type="nucleotide sequence ID" value="NC_006556.1"/>
</dbReference>